<dbReference type="EMBL" id="GBEZ01013167">
    <property type="protein sequence ID" value="JAC72791.1"/>
    <property type="molecule type" value="Transcribed_RNA"/>
</dbReference>
<protein>
    <submittedName>
        <fullName evidence="2">Uncharacterized protein</fullName>
    </submittedName>
</protein>
<reference evidence="2" key="1">
    <citation type="submission" date="2014-05" db="EMBL/GenBank/DDBJ databases">
        <title>The transcriptome of the halophilic microalga Tetraselmis sp. GSL018 isolated from the Great Salt Lake, Utah.</title>
        <authorList>
            <person name="Jinkerson R.E."/>
            <person name="D'Adamo S."/>
            <person name="Posewitz M.C."/>
        </authorList>
    </citation>
    <scope>NUCLEOTIDE SEQUENCE</scope>
    <source>
        <strain evidence="2">GSL018</strain>
    </source>
</reference>
<feature type="region of interest" description="Disordered" evidence="1">
    <location>
        <begin position="1"/>
        <end position="31"/>
    </location>
</feature>
<accession>A0A061RQF6</accession>
<feature type="compositionally biased region" description="Basic and acidic residues" evidence="1">
    <location>
        <begin position="1"/>
        <end position="14"/>
    </location>
</feature>
<name>A0A061RQF6_9CHLO</name>
<evidence type="ECO:0000256" key="1">
    <source>
        <dbReference type="SAM" id="MobiDB-lite"/>
    </source>
</evidence>
<dbReference type="AlphaFoldDB" id="A0A061RQF6"/>
<sequence length="72" mass="8311">GAIHEQKQAEESELQKTNLEMLSHEERTQHRNVSKIKSFDQRLDTLSTEIRDLSKTTARQLAVLIDLVMSFS</sequence>
<feature type="non-terminal residue" evidence="2">
    <location>
        <position position="72"/>
    </location>
</feature>
<evidence type="ECO:0000313" key="2">
    <source>
        <dbReference type="EMBL" id="JAC72791.1"/>
    </source>
</evidence>
<gene>
    <name evidence="2" type="ORF">TSPGSL018_30479</name>
</gene>
<feature type="non-terminal residue" evidence="2">
    <location>
        <position position="1"/>
    </location>
</feature>
<proteinExistence type="predicted"/>
<organism evidence="2">
    <name type="scientific">Tetraselmis sp. GSL018</name>
    <dbReference type="NCBI Taxonomy" id="582737"/>
    <lineage>
        <taxon>Eukaryota</taxon>
        <taxon>Viridiplantae</taxon>
        <taxon>Chlorophyta</taxon>
        <taxon>core chlorophytes</taxon>
        <taxon>Chlorodendrophyceae</taxon>
        <taxon>Chlorodendrales</taxon>
        <taxon>Chlorodendraceae</taxon>
        <taxon>Tetraselmis</taxon>
    </lineage>
</organism>